<feature type="domain" description="Tetracyclin repressor-like C-terminal" evidence="5">
    <location>
        <begin position="148"/>
        <end position="215"/>
    </location>
</feature>
<accession>A0ABN3VLA5</accession>
<dbReference type="InterPro" id="IPR036396">
    <property type="entry name" value="Cyt_P450_sf"/>
</dbReference>
<dbReference type="Proteomes" id="UP001500979">
    <property type="component" value="Unassembled WGS sequence"/>
</dbReference>
<gene>
    <name evidence="6" type="ORF">GCM10010470_59830</name>
</gene>
<dbReference type="SUPFAM" id="SSF48264">
    <property type="entry name" value="Cytochrome P450"/>
    <property type="match status" value="1"/>
</dbReference>
<evidence type="ECO:0000256" key="2">
    <source>
        <dbReference type="ARBA" id="ARBA00023015"/>
    </source>
</evidence>
<proteinExistence type="inferred from homology"/>
<keyword evidence="2" id="KW-0805">Transcription regulation</keyword>
<organism evidence="6 7">
    <name type="scientific">Saccharopolyspora taberi</name>
    <dbReference type="NCBI Taxonomy" id="60895"/>
    <lineage>
        <taxon>Bacteria</taxon>
        <taxon>Bacillati</taxon>
        <taxon>Actinomycetota</taxon>
        <taxon>Actinomycetes</taxon>
        <taxon>Pseudonocardiales</taxon>
        <taxon>Pseudonocardiaceae</taxon>
        <taxon>Saccharopolyspora</taxon>
    </lineage>
</organism>
<feature type="region of interest" description="Disordered" evidence="4">
    <location>
        <begin position="25"/>
        <end position="57"/>
    </location>
</feature>
<dbReference type="PANTHER" id="PTHR46696">
    <property type="entry name" value="P450, PUTATIVE (EUROFUNG)-RELATED"/>
    <property type="match status" value="1"/>
</dbReference>
<keyword evidence="7" id="KW-1185">Reference proteome</keyword>
<comment type="caution">
    <text evidence="6">The sequence shown here is derived from an EMBL/GenBank/DDBJ whole genome shotgun (WGS) entry which is preliminary data.</text>
</comment>
<dbReference type="Gene3D" id="1.10.630.10">
    <property type="entry name" value="Cytochrome P450"/>
    <property type="match status" value="1"/>
</dbReference>
<sequence>MRTAVLSCALPVQRVFTIQDRIARLNPFDPPESSTGSGRTPAAPDDLRRRAPRLAGHRLRRGTGQFTPRRMQRLEARIAEVTRDCLDRMQRSGPPVDLVGSLALPVPSTLICELLGVPQATRGEFQRAVETGVSASATAEELQQASSDMVAFFAPLMRNPDHPDLAAAYGEVSIEPRNRAIRTVLEESREKGHLPPETDLEIIRHILSGAIATVLTTFPDSSTAQEMGDYFIAVLRHTTYRS</sequence>
<reference evidence="6 7" key="1">
    <citation type="journal article" date="2019" name="Int. J. Syst. Evol. Microbiol.">
        <title>The Global Catalogue of Microorganisms (GCM) 10K type strain sequencing project: providing services to taxonomists for standard genome sequencing and annotation.</title>
        <authorList>
            <consortium name="The Broad Institute Genomics Platform"/>
            <consortium name="The Broad Institute Genome Sequencing Center for Infectious Disease"/>
            <person name="Wu L."/>
            <person name="Ma J."/>
        </authorList>
    </citation>
    <scope>NUCLEOTIDE SEQUENCE [LARGE SCALE GENOMIC DNA]</scope>
    <source>
        <strain evidence="6 7">JCM 9383</strain>
    </source>
</reference>
<evidence type="ECO:0000313" key="7">
    <source>
        <dbReference type="Proteomes" id="UP001500979"/>
    </source>
</evidence>
<dbReference type="PANTHER" id="PTHR46696:SF6">
    <property type="entry name" value="P450, PUTATIVE (EUROFUNG)-RELATED"/>
    <property type="match status" value="1"/>
</dbReference>
<dbReference type="Pfam" id="PF16859">
    <property type="entry name" value="TetR_C_11"/>
    <property type="match status" value="1"/>
</dbReference>
<evidence type="ECO:0000313" key="6">
    <source>
        <dbReference type="EMBL" id="GAA2816358.1"/>
    </source>
</evidence>
<dbReference type="EMBL" id="BAAAUX010000029">
    <property type="protein sequence ID" value="GAA2816358.1"/>
    <property type="molecule type" value="Genomic_DNA"/>
</dbReference>
<dbReference type="InterPro" id="IPR011075">
    <property type="entry name" value="TetR_C"/>
</dbReference>
<dbReference type="PRINTS" id="PR00359">
    <property type="entry name" value="BP450"/>
</dbReference>
<comment type="similarity">
    <text evidence="1">Belongs to the cytochrome P450 family.</text>
</comment>
<evidence type="ECO:0000256" key="3">
    <source>
        <dbReference type="ARBA" id="ARBA00023163"/>
    </source>
</evidence>
<protein>
    <recommendedName>
        <fullName evidence="5">Tetracyclin repressor-like C-terminal domain-containing protein</fullName>
    </recommendedName>
</protein>
<dbReference type="InterPro" id="IPR002397">
    <property type="entry name" value="Cyt_P450_B"/>
</dbReference>
<evidence type="ECO:0000256" key="4">
    <source>
        <dbReference type="SAM" id="MobiDB-lite"/>
    </source>
</evidence>
<evidence type="ECO:0000256" key="1">
    <source>
        <dbReference type="ARBA" id="ARBA00010617"/>
    </source>
</evidence>
<keyword evidence="3" id="KW-0804">Transcription</keyword>
<evidence type="ECO:0000259" key="5">
    <source>
        <dbReference type="Pfam" id="PF16859"/>
    </source>
</evidence>
<name>A0ABN3VLA5_9PSEU</name>